<reference evidence="4 5" key="1">
    <citation type="submission" date="2019-03" db="EMBL/GenBank/DDBJ databases">
        <title>Genomic Encyclopedia of Type Strains, Phase IV (KMG-IV): sequencing the most valuable type-strain genomes for metagenomic binning, comparative biology and taxonomic classification.</title>
        <authorList>
            <person name="Goeker M."/>
        </authorList>
    </citation>
    <scope>NUCLEOTIDE SEQUENCE [LARGE SCALE GENOMIC DNA]</scope>
    <source>
        <strain evidence="4 5">DSM 1709</strain>
    </source>
</reference>
<dbReference type="Pfam" id="PF01734">
    <property type="entry name" value="Patatin"/>
    <property type="match status" value="1"/>
</dbReference>
<dbReference type="GO" id="GO:0016042">
    <property type="term" value="P:lipid catabolic process"/>
    <property type="evidence" value="ECO:0007669"/>
    <property type="project" value="UniProtKB-UniRule"/>
</dbReference>
<keyword evidence="2" id="KW-0378">Hydrolase</keyword>
<dbReference type="Proteomes" id="UP000295106">
    <property type="component" value="Unassembled WGS sequence"/>
</dbReference>
<keyword evidence="2" id="KW-0442">Lipid degradation</keyword>
<protein>
    <submittedName>
        <fullName evidence="4">NTE family protein</fullName>
    </submittedName>
</protein>
<dbReference type="EMBL" id="SLXD01000005">
    <property type="protein sequence ID" value="TCP02881.1"/>
    <property type="molecule type" value="Genomic_DNA"/>
</dbReference>
<feature type="active site" description="Nucleophile" evidence="2">
    <location>
        <position position="99"/>
    </location>
</feature>
<dbReference type="Gene3D" id="3.40.1090.10">
    <property type="entry name" value="Cytosolic phospholipase A2 catalytic domain"/>
    <property type="match status" value="2"/>
</dbReference>
<sequence>MLDWVPATLLGGALAVLAVGLFGGCAAVLDNVPLNRPAADGSAPLVAPHPPQPADRQMIGMSLSGGGLRAAAFSLGVMRELAAAPQDVYADVHFISSVSGGSLTAAYLALQGRPGLDSAREELLLRDYELHLRLSPWSPANLLRLLAGGMNDRSNLGRVLDRDVFRGADFDTLWGRGGPEVWINATDLYNRTPFPFVPEVFAALCSDLGSLRVSEAVAASMAVPLAFAPVVLRSWGERCDDDLPAWSRLEPTDGSASADLLASTARAVKNYRNPGRMRYVKLADGGLTDNQGLSSLLVARAVADKPYAPLSEADAVTLRRMLFLVVDAGRPPNGDWAMTPEGPSAVDIGLAAADAAVDSATRLSLQVFRREMARWREQLVAYRCALPPERVRALRGEASPWDCADLVVEVDVLGFEGLPPELAARMREMPTRLTLSAADVDTAIAAGAWAARRSAGLAGYRAQREADR</sequence>
<feature type="short sequence motif" description="DGA/G" evidence="2">
    <location>
        <begin position="284"/>
        <end position="286"/>
    </location>
</feature>
<evidence type="ECO:0000259" key="3">
    <source>
        <dbReference type="PROSITE" id="PS51635"/>
    </source>
</evidence>
<dbReference type="InterPro" id="IPR002641">
    <property type="entry name" value="PNPLA_dom"/>
</dbReference>
<evidence type="ECO:0000256" key="1">
    <source>
        <dbReference type="ARBA" id="ARBA00023098"/>
    </source>
</evidence>
<feature type="domain" description="PNPLA" evidence="3">
    <location>
        <begin position="62"/>
        <end position="297"/>
    </location>
</feature>
<dbReference type="AlphaFoldDB" id="A0A4R2M9L9"/>
<gene>
    <name evidence="4" type="ORF">EV684_10547</name>
</gene>
<evidence type="ECO:0000313" key="5">
    <source>
        <dbReference type="Proteomes" id="UP000295106"/>
    </source>
</evidence>
<comment type="caution">
    <text evidence="4">The sequence shown here is derived from an EMBL/GenBank/DDBJ whole genome shotgun (WGS) entry which is preliminary data.</text>
</comment>
<dbReference type="GO" id="GO:0016787">
    <property type="term" value="F:hydrolase activity"/>
    <property type="evidence" value="ECO:0007669"/>
    <property type="project" value="UniProtKB-UniRule"/>
</dbReference>
<name>A0A4R2M9L9_RUBGE</name>
<feature type="active site" description="Proton acceptor" evidence="2">
    <location>
        <position position="284"/>
    </location>
</feature>
<comment type="caution">
    <text evidence="2">Lacks conserved residue(s) required for the propagation of feature annotation.</text>
</comment>
<keyword evidence="1 2" id="KW-0443">Lipid metabolism</keyword>
<evidence type="ECO:0000256" key="2">
    <source>
        <dbReference type="PROSITE-ProRule" id="PRU01161"/>
    </source>
</evidence>
<proteinExistence type="predicted"/>
<dbReference type="InterPro" id="IPR016035">
    <property type="entry name" value="Acyl_Trfase/lysoPLipase"/>
</dbReference>
<organism evidence="4 5">
    <name type="scientific">Rubrivivax gelatinosus</name>
    <name type="common">Rhodocyclus gelatinosus</name>
    <name type="synonym">Rhodopseudomonas gelatinosa</name>
    <dbReference type="NCBI Taxonomy" id="28068"/>
    <lineage>
        <taxon>Bacteria</taxon>
        <taxon>Pseudomonadati</taxon>
        <taxon>Pseudomonadota</taxon>
        <taxon>Betaproteobacteria</taxon>
        <taxon>Burkholderiales</taxon>
        <taxon>Sphaerotilaceae</taxon>
        <taxon>Rubrivivax</taxon>
    </lineage>
</organism>
<dbReference type="PROSITE" id="PS51635">
    <property type="entry name" value="PNPLA"/>
    <property type="match status" value="1"/>
</dbReference>
<evidence type="ECO:0000313" key="4">
    <source>
        <dbReference type="EMBL" id="TCP02881.1"/>
    </source>
</evidence>
<accession>A0A4R2M9L9</accession>
<dbReference type="SUPFAM" id="SSF52151">
    <property type="entry name" value="FabD/lysophospholipase-like"/>
    <property type="match status" value="1"/>
</dbReference>